<evidence type="ECO:0000313" key="2">
    <source>
        <dbReference type="Proteomes" id="UP000243547"/>
    </source>
</evidence>
<sequence>MKKKVIIVTDGDEVAKKAIEIAVKEIGGRCISSSSGNPTLLTGEEIAQLIKKSKGEPVVVMVDDRGEAGQGNGEQVTEYLSKHREIEIIGALAVASNSPYVDGVHPEISILNNGQIVEEGAVDKNGVKIDSPLLYGDTVENLEKLGIKHIVGIGDIGKMGGKDDISKGVPITVKALKEILIRNNLHI</sequence>
<keyword evidence="2" id="KW-1185">Reference proteome</keyword>
<gene>
    <name evidence="1" type="ORF">SAMN02745227_00345</name>
</gene>
<reference evidence="2" key="1">
    <citation type="submission" date="2016-11" db="EMBL/GenBank/DDBJ databases">
        <authorList>
            <person name="Varghese N."/>
            <person name="Submissions S."/>
        </authorList>
    </citation>
    <scope>NUCLEOTIDE SEQUENCE [LARGE SCALE GENOMIC DNA]</scope>
    <source>
        <strain evidence="2">DSM 14826</strain>
    </source>
</reference>
<dbReference type="Proteomes" id="UP000243547">
    <property type="component" value="Unassembled WGS sequence"/>
</dbReference>
<dbReference type="InterPro" id="IPR025914">
    <property type="entry name" value="SpoVAE"/>
</dbReference>
<proteinExistence type="predicted"/>
<dbReference type="EMBL" id="FRAI01000005">
    <property type="protein sequence ID" value="SHJ65380.1"/>
    <property type="molecule type" value="Genomic_DNA"/>
</dbReference>
<dbReference type="OrthoDB" id="1679631at2"/>
<protein>
    <submittedName>
        <fullName evidence="1">Stage V sporulation protein AE</fullName>
    </submittedName>
</protein>
<evidence type="ECO:0000313" key="1">
    <source>
        <dbReference type="EMBL" id="SHJ65380.1"/>
    </source>
</evidence>
<dbReference type="Pfam" id="PF14097">
    <property type="entry name" value="SpoVAE"/>
    <property type="match status" value="1"/>
</dbReference>
<name>A0A1M6L2D6_9FIRM</name>
<dbReference type="AlphaFoldDB" id="A0A1M6L2D6"/>
<accession>A0A1M6L2D6</accession>
<dbReference type="RefSeq" id="WP_072905698.1">
    <property type="nucleotide sequence ID" value="NZ_FRAI01000005.1"/>
</dbReference>
<dbReference type="STRING" id="1120989.SAMN02745227_00345"/>
<organism evidence="1 2">
    <name type="scientific">Anaerobranca californiensis DSM 14826</name>
    <dbReference type="NCBI Taxonomy" id="1120989"/>
    <lineage>
        <taxon>Bacteria</taxon>
        <taxon>Bacillati</taxon>
        <taxon>Bacillota</taxon>
        <taxon>Clostridia</taxon>
        <taxon>Eubacteriales</taxon>
        <taxon>Proteinivoracaceae</taxon>
        <taxon>Anaerobranca</taxon>
    </lineage>
</organism>